<dbReference type="Proteomes" id="UP000018050">
    <property type="component" value="Unassembled WGS sequence"/>
</dbReference>
<dbReference type="VEuPathDB" id="ToxoDB:EAH_00041570"/>
<protein>
    <submittedName>
        <fullName evidence="2">Uncharacterized protein</fullName>
    </submittedName>
</protein>
<feature type="compositionally biased region" description="Polar residues" evidence="1">
    <location>
        <begin position="58"/>
        <end position="72"/>
    </location>
</feature>
<feature type="non-terminal residue" evidence="2">
    <location>
        <position position="1"/>
    </location>
</feature>
<dbReference type="RefSeq" id="XP_013247240.1">
    <property type="nucleotide sequence ID" value="XM_013391786.1"/>
</dbReference>
<proteinExistence type="predicted"/>
<dbReference type="EMBL" id="HG673461">
    <property type="protein sequence ID" value="CDI83661.1"/>
    <property type="molecule type" value="Genomic_DNA"/>
</dbReference>
<reference evidence="2" key="1">
    <citation type="submission" date="2013-10" db="EMBL/GenBank/DDBJ databases">
        <title>Genomic analysis of the causative agents of coccidiosis in chickens.</title>
        <authorList>
            <person name="Reid A.J."/>
            <person name="Blake D."/>
            <person name="Billington K."/>
            <person name="Browne H."/>
            <person name="Dunn M."/>
            <person name="Hung S."/>
            <person name="Kawahara F."/>
            <person name="Miranda-Saavedra D."/>
            <person name="Mourier T."/>
            <person name="Nagra H."/>
            <person name="Otto T.D."/>
            <person name="Rawlings N."/>
            <person name="Sanchez A."/>
            <person name="Sanders M."/>
            <person name="Subramaniam C."/>
            <person name="Tay Y."/>
            <person name="Dear P."/>
            <person name="Doerig C."/>
            <person name="Gruber A."/>
            <person name="Parkinson J."/>
            <person name="Shirley M."/>
            <person name="Wan K.L."/>
            <person name="Berriman M."/>
            <person name="Tomley F."/>
            <person name="Pain A."/>
        </authorList>
    </citation>
    <scope>NUCLEOTIDE SEQUENCE [LARGE SCALE GENOMIC DNA]</scope>
    <source>
        <strain evidence="2">Houghton</strain>
    </source>
</reference>
<evidence type="ECO:0000313" key="2">
    <source>
        <dbReference type="EMBL" id="CDI83661.1"/>
    </source>
</evidence>
<dbReference type="AlphaFoldDB" id="U6GTT4"/>
<name>U6GTT4_EIMAC</name>
<organism evidence="2 3">
    <name type="scientific">Eimeria acervulina</name>
    <name type="common">Coccidian parasite</name>
    <dbReference type="NCBI Taxonomy" id="5801"/>
    <lineage>
        <taxon>Eukaryota</taxon>
        <taxon>Sar</taxon>
        <taxon>Alveolata</taxon>
        <taxon>Apicomplexa</taxon>
        <taxon>Conoidasida</taxon>
        <taxon>Coccidia</taxon>
        <taxon>Eucoccidiorida</taxon>
        <taxon>Eimeriorina</taxon>
        <taxon>Eimeriidae</taxon>
        <taxon>Eimeria</taxon>
    </lineage>
</organism>
<gene>
    <name evidence="2" type="ORF">EAH_00041570</name>
</gene>
<keyword evidence="3" id="KW-1185">Reference proteome</keyword>
<evidence type="ECO:0000256" key="1">
    <source>
        <dbReference type="SAM" id="MobiDB-lite"/>
    </source>
</evidence>
<evidence type="ECO:0000313" key="3">
    <source>
        <dbReference type="Proteomes" id="UP000018050"/>
    </source>
</evidence>
<accession>U6GTT4</accession>
<dbReference type="OrthoDB" id="352903at2759"/>
<sequence length="131" mass="14461">DTGDTQKIRDITMDTGDTQKIRDITMDQEDMDKKGFGKRYAFLFSSKQPEPPSPPRSRANQGGQLRRSNLKNIGSSIEQHLVDLVSGFGENPDAGFGERKFDLVTDINGHVPGHLGVLITMERGDSSGRLD</sequence>
<dbReference type="GeneID" id="25272227"/>
<reference evidence="2" key="2">
    <citation type="submission" date="2013-10" db="EMBL/GenBank/DDBJ databases">
        <authorList>
            <person name="Aslett M."/>
        </authorList>
    </citation>
    <scope>NUCLEOTIDE SEQUENCE [LARGE SCALE GENOMIC DNA]</scope>
    <source>
        <strain evidence="2">Houghton</strain>
    </source>
</reference>
<feature type="region of interest" description="Disordered" evidence="1">
    <location>
        <begin position="44"/>
        <end position="72"/>
    </location>
</feature>